<dbReference type="GO" id="GO:0003723">
    <property type="term" value="F:RNA binding"/>
    <property type="evidence" value="ECO:0007669"/>
    <property type="project" value="InterPro"/>
</dbReference>
<dbReference type="PIRSF" id="PIRSF001430">
    <property type="entry name" value="tRNA_psdUrid_synth"/>
    <property type="match status" value="1"/>
</dbReference>
<dbReference type="InterPro" id="IPR020097">
    <property type="entry name" value="PsdUridine_synth_TruA_a/b_dom"/>
</dbReference>
<keyword evidence="3 4" id="KW-0413">Isomerase</keyword>
<dbReference type="Gene3D" id="3.30.70.580">
    <property type="entry name" value="Pseudouridine synthase I, catalytic domain, N-terminal subdomain"/>
    <property type="match status" value="1"/>
</dbReference>
<evidence type="ECO:0000256" key="3">
    <source>
        <dbReference type="ARBA" id="ARBA00023235"/>
    </source>
</evidence>
<dbReference type="InterPro" id="IPR020094">
    <property type="entry name" value="TruA/RsuA/RluB/E/F_N"/>
</dbReference>
<evidence type="ECO:0000256" key="4">
    <source>
        <dbReference type="HAMAP-Rule" id="MF_00171"/>
    </source>
</evidence>
<evidence type="ECO:0000256" key="2">
    <source>
        <dbReference type="ARBA" id="ARBA00022694"/>
    </source>
</evidence>
<comment type="subunit">
    <text evidence="4">Homodimer.</text>
</comment>
<feature type="binding site" evidence="4 6">
    <location>
        <position position="113"/>
    </location>
    <ligand>
        <name>substrate</name>
    </ligand>
</feature>
<dbReference type="RefSeq" id="WP_154538022.1">
    <property type="nucleotide sequence ID" value="NZ_VUNE01000003.1"/>
</dbReference>
<comment type="catalytic activity">
    <reaction evidence="4 7">
        <text>uridine(38/39/40) in tRNA = pseudouridine(38/39/40) in tRNA</text>
        <dbReference type="Rhea" id="RHEA:22376"/>
        <dbReference type="Rhea" id="RHEA-COMP:10085"/>
        <dbReference type="Rhea" id="RHEA-COMP:10087"/>
        <dbReference type="ChEBI" id="CHEBI:65314"/>
        <dbReference type="ChEBI" id="CHEBI:65315"/>
        <dbReference type="EC" id="5.4.99.12"/>
    </reaction>
</comment>
<comment type="similarity">
    <text evidence="1 4 7">Belongs to the tRNA pseudouridine synthase TruA family.</text>
</comment>
<dbReference type="SUPFAM" id="SSF55120">
    <property type="entry name" value="Pseudouridine synthase"/>
    <property type="match status" value="1"/>
</dbReference>
<dbReference type="InterPro" id="IPR020103">
    <property type="entry name" value="PsdUridine_synth_cat_dom_sf"/>
</dbReference>
<dbReference type="EC" id="5.4.99.12" evidence="4"/>
<reference evidence="9 10" key="1">
    <citation type="submission" date="2019-08" db="EMBL/GenBank/DDBJ databases">
        <title>In-depth cultivation of the pig gut microbiome towards novel bacterial diversity and tailored functional studies.</title>
        <authorList>
            <person name="Wylensek D."/>
            <person name="Hitch T.C.A."/>
            <person name="Clavel T."/>
        </authorList>
    </citation>
    <scope>NUCLEOTIDE SEQUENCE [LARGE SCALE GENOMIC DNA]</scope>
    <source>
        <strain evidence="9 10">WCA-SAB-591-4A-A</strain>
    </source>
</reference>
<evidence type="ECO:0000313" key="10">
    <source>
        <dbReference type="Proteomes" id="UP000440713"/>
    </source>
</evidence>
<dbReference type="FunFam" id="3.30.70.580:FF:000001">
    <property type="entry name" value="tRNA pseudouridine synthase A"/>
    <property type="match status" value="1"/>
</dbReference>
<feature type="domain" description="Pseudouridine synthase I TruA alpha/beta" evidence="8">
    <location>
        <begin position="9"/>
        <end position="104"/>
    </location>
</feature>
<evidence type="ECO:0000256" key="6">
    <source>
        <dbReference type="PIRSR" id="PIRSR001430-2"/>
    </source>
</evidence>
<evidence type="ECO:0000313" key="9">
    <source>
        <dbReference type="EMBL" id="MST62641.1"/>
    </source>
</evidence>
<dbReference type="GO" id="GO:0160147">
    <property type="term" value="F:tRNA pseudouridine(38-40) synthase activity"/>
    <property type="evidence" value="ECO:0007669"/>
    <property type="project" value="UniProtKB-EC"/>
</dbReference>
<name>A0A6N7X3H7_9FIRM</name>
<dbReference type="PANTHER" id="PTHR11142">
    <property type="entry name" value="PSEUDOURIDYLATE SYNTHASE"/>
    <property type="match status" value="1"/>
</dbReference>
<dbReference type="AlphaFoldDB" id="A0A6N7X3H7"/>
<evidence type="ECO:0000256" key="5">
    <source>
        <dbReference type="PIRSR" id="PIRSR001430-1"/>
    </source>
</evidence>
<comment type="caution">
    <text evidence="9">The sequence shown here is derived from an EMBL/GenBank/DDBJ whole genome shotgun (WGS) entry which is preliminary data.</text>
</comment>
<comment type="function">
    <text evidence="4">Formation of pseudouridine at positions 38, 39 and 40 in the anticodon stem and loop of transfer RNAs.</text>
</comment>
<gene>
    <name evidence="4 9" type="primary">truA</name>
    <name evidence="9" type="ORF">FYJ71_06645</name>
</gene>
<evidence type="ECO:0000256" key="7">
    <source>
        <dbReference type="RuleBase" id="RU003792"/>
    </source>
</evidence>
<dbReference type="PANTHER" id="PTHR11142:SF0">
    <property type="entry name" value="TRNA PSEUDOURIDINE SYNTHASE-LIKE 1"/>
    <property type="match status" value="1"/>
</dbReference>
<keyword evidence="2 4" id="KW-0819">tRNA processing</keyword>
<feature type="active site" description="Nucleophile" evidence="4 5">
    <location>
        <position position="55"/>
    </location>
</feature>
<dbReference type="NCBIfam" id="TIGR00071">
    <property type="entry name" value="hisT_truA"/>
    <property type="match status" value="1"/>
</dbReference>
<dbReference type="HAMAP" id="MF_00171">
    <property type="entry name" value="TruA"/>
    <property type="match status" value="1"/>
</dbReference>
<proteinExistence type="inferred from homology"/>
<dbReference type="InterPro" id="IPR001406">
    <property type="entry name" value="PsdUridine_synth_TruA"/>
</dbReference>
<comment type="caution">
    <text evidence="4">Lacks conserved residue(s) required for the propagation of feature annotation.</text>
</comment>
<dbReference type="Proteomes" id="UP000440713">
    <property type="component" value="Unassembled WGS sequence"/>
</dbReference>
<dbReference type="EMBL" id="VUNE01000003">
    <property type="protein sequence ID" value="MST62641.1"/>
    <property type="molecule type" value="Genomic_DNA"/>
</dbReference>
<protein>
    <recommendedName>
        <fullName evidence="4">tRNA pseudouridine synthase A</fullName>
        <ecNumber evidence="4">5.4.99.12</ecNumber>
    </recommendedName>
    <alternativeName>
        <fullName evidence="4">tRNA pseudouridine(38-40) synthase</fullName>
    </alternativeName>
    <alternativeName>
        <fullName evidence="4">tRNA pseudouridylate synthase I</fullName>
    </alternativeName>
    <alternativeName>
        <fullName evidence="4">tRNA-uridine isomerase I</fullName>
    </alternativeName>
</protein>
<sequence length="246" mass="27850">MSEKNIKIIVAYNGKNFNGWQKQKDSLGIQGELEFACKSVFSLKDIEVIGSGRTDAGVHALGQVANFKVDTTIPTEKFPEILNNRLPKDISVLSAEEVAGDFHSRHTAKRKTYRYQIYRSKIRSPFLKDISYQVKYDLDVEKMKREVKFLIGKHDFCGFMSSGSSIKNTVREIFDASVFEQDELLIIEVCGSGFLYNMVRIIAGTMVDIGRGKIDESMKQIIESKDRGRAGHTAPPQGLFLKYVEY</sequence>
<evidence type="ECO:0000259" key="8">
    <source>
        <dbReference type="Pfam" id="PF01416"/>
    </source>
</evidence>
<evidence type="ECO:0000256" key="1">
    <source>
        <dbReference type="ARBA" id="ARBA00009375"/>
    </source>
</evidence>
<keyword evidence="10" id="KW-1185">Reference proteome</keyword>
<dbReference type="InterPro" id="IPR020095">
    <property type="entry name" value="PsdUridine_synth_TruA_C"/>
</dbReference>
<dbReference type="Pfam" id="PF01416">
    <property type="entry name" value="PseudoU_synth_1"/>
    <property type="match status" value="2"/>
</dbReference>
<dbReference type="GO" id="GO:0031119">
    <property type="term" value="P:tRNA pseudouridine synthesis"/>
    <property type="evidence" value="ECO:0007669"/>
    <property type="project" value="UniProtKB-UniRule"/>
</dbReference>
<dbReference type="CDD" id="cd02570">
    <property type="entry name" value="PseudoU_synth_EcTruA"/>
    <property type="match status" value="1"/>
</dbReference>
<dbReference type="Gene3D" id="3.30.70.660">
    <property type="entry name" value="Pseudouridine synthase I, catalytic domain, C-terminal subdomain"/>
    <property type="match status" value="1"/>
</dbReference>
<accession>A0A6N7X3H7</accession>
<feature type="domain" description="Pseudouridine synthase I TruA alpha/beta" evidence="8">
    <location>
        <begin position="149"/>
        <end position="246"/>
    </location>
</feature>
<organism evidence="9 10">
    <name type="scientific">Peptostreptococcus porci</name>
    <dbReference type="NCBI Taxonomy" id="2652282"/>
    <lineage>
        <taxon>Bacteria</taxon>
        <taxon>Bacillati</taxon>
        <taxon>Bacillota</taxon>
        <taxon>Clostridia</taxon>
        <taxon>Peptostreptococcales</taxon>
        <taxon>Peptostreptococcaceae</taxon>
        <taxon>Peptostreptococcus</taxon>
    </lineage>
</organism>